<evidence type="ECO:0000256" key="6">
    <source>
        <dbReference type="ARBA" id="ARBA00022723"/>
    </source>
</evidence>
<keyword evidence="7" id="KW-0249">Electron transport</keyword>
<dbReference type="eggNOG" id="KOG1619">
    <property type="taxonomic scope" value="Eukaryota"/>
</dbReference>
<dbReference type="CDD" id="cd08554">
    <property type="entry name" value="Cyt_b561"/>
    <property type="match status" value="1"/>
</dbReference>
<dbReference type="OMA" id="CATEAAM"/>
<reference evidence="13 14" key="1">
    <citation type="journal article" date="2008" name="Nature">
        <title>The genome of the choanoflagellate Monosiga brevicollis and the origin of metazoans.</title>
        <authorList>
            <consortium name="JGI Sequencing"/>
            <person name="King N."/>
            <person name="Westbrook M.J."/>
            <person name="Young S.L."/>
            <person name="Kuo A."/>
            <person name="Abedin M."/>
            <person name="Chapman J."/>
            <person name="Fairclough S."/>
            <person name="Hellsten U."/>
            <person name="Isogai Y."/>
            <person name="Letunic I."/>
            <person name="Marr M."/>
            <person name="Pincus D."/>
            <person name="Putnam N."/>
            <person name="Rokas A."/>
            <person name="Wright K.J."/>
            <person name="Zuzow R."/>
            <person name="Dirks W."/>
            <person name="Good M."/>
            <person name="Goodstein D."/>
            <person name="Lemons D."/>
            <person name="Li W."/>
            <person name="Lyons J.B."/>
            <person name="Morris A."/>
            <person name="Nichols S."/>
            <person name="Richter D.J."/>
            <person name="Salamov A."/>
            <person name="Bork P."/>
            <person name="Lim W.A."/>
            <person name="Manning G."/>
            <person name="Miller W.T."/>
            <person name="McGinnis W."/>
            <person name="Shapiro H."/>
            <person name="Tjian R."/>
            <person name="Grigoriev I.V."/>
            <person name="Rokhsar D."/>
        </authorList>
    </citation>
    <scope>NUCLEOTIDE SEQUENCE [LARGE SCALE GENOMIC DNA]</scope>
    <source>
        <strain evidence="14">MX1 / ATCC 50154</strain>
    </source>
</reference>
<feature type="domain" description="Cytochrome b561" evidence="12">
    <location>
        <begin position="44"/>
        <end position="250"/>
    </location>
</feature>
<evidence type="ECO:0000256" key="8">
    <source>
        <dbReference type="ARBA" id="ARBA00022989"/>
    </source>
</evidence>
<comment type="subcellular location">
    <subcellularLocation>
        <location evidence="2">Membrane</location>
        <topology evidence="2">Multi-pass membrane protein</topology>
    </subcellularLocation>
</comment>
<evidence type="ECO:0000256" key="9">
    <source>
        <dbReference type="ARBA" id="ARBA00023004"/>
    </source>
</evidence>
<comment type="cofactor">
    <cofactor evidence="1">
        <name>heme b</name>
        <dbReference type="ChEBI" id="CHEBI:60344"/>
    </cofactor>
</comment>
<dbReference type="InterPro" id="IPR043205">
    <property type="entry name" value="CYB561/CYBRD1-like"/>
</dbReference>
<organism evidence="13 14">
    <name type="scientific">Monosiga brevicollis</name>
    <name type="common">Choanoflagellate</name>
    <dbReference type="NCBI Taxonomy" id="81824"/>
    <lineage>
        <taxon>Eukaryota</taxon>
        <taxon>Choanoflagellata</taxon>
        <taxon>Craspedida</taxon>
        <taxon>Salpingoecidae</taxon>
        <taxon>Monosiga</taxon>
    </lineage>
</organism>
<keyword evidence="3" id="KW-0813">Transport</keyword>
<dbReference type="Pfam" id="PF03188">
    <property type="entry name" value="Cytochrom_B561"/>
    <property type="match status" value="1"/>
</dbReference>
<dbReference type="Proteomes" id="UP000001357">
    <property type="component" value="Unassembled WGS sequence"/>
</dbReference>
<evidence type="ECO:0000256" key="4">
    <source>
        <dbReference type="ARBA" id="ARBA00022617"/>
    </source>
</evidence>
<keyword evidence="14" id="KW-1185">Reference proteome</keyword>
<evidence type="ECO:0000256" key="5">
    <source>
        <dbReference type="ARBA" id="ARBA00022692"/>
    </source>
</evidence>
<accession>A9VCB3</accession>
<dbReference type="GO" id="GO:0016020">
    <property type="term" value="C:membrane"/>
    <property type="evidence" value="ECO:0007669"/>
    <property type="project" value="UniProtKB-SubCell"/>
</dbReference>
<protein>
    <recommendedName>
        <fullName evidence="12">Cytochrome b561 domain-containing protein</fullName>
    </recommendedName>
</protein>
<feature type="transmembrane region" description="Helical" evidence="11">
    <location>
        <begin position="44"/>
        <end position="63"/>
    </location>
</feature>
<keyword evidence="5 11" id="KW-0812">Transmembrane</keyword>
<keyword evidence="10 11" id="KW-0472">Membrane</keyword>
<dbReference type="InParanoid" id="A9VCB3"/>
<dbReference type="EMBL" id="CH991580">
    <property type="protein sequence ID" value="EDQ84830.1"/>
    <property type="molecule type" value="Genomic_DNA"/>
</dbReference>
<evidence type="ECO:0000259" key="12">
    <source>
        <dbReference type="PROSITE" id="PS50939"/>
    </source>
</evidence>
<dbReference type="PANTHER" id="PTHR10106">
    <property type="entry name" value="CYTOCHROME B561-RELATED"/>
    <property type="match status" value="1"/>
</dbReference>
<feature type="transmembrane region" description="Helical" evidence="11">
    <location>
        <begin position="197"/>
        <end position="216"/>
    </location>
</feature>
<dbReference type="RefSeq" id="XP_001750331.1">
    <property type="nucleotide sequence ID" value="XM_001750279.1"/>
</dbReference>
<evidence type="ECO:0000256" key="7">
    <source>
        <dbReference type="ARBA" id="ARBA00022982"/>
    </source>
</evidence>
<feature type="transmembrane region" description="Helical" evidence="11">
    <location>
        <begin position="231"/>
        <end position="251"/>
    </location>
</feature>
<evidence type="ECO:0000256" key="10">
    <source>
        <dbReference type="ARBA" id="ARBA00023136"/>
    </source>
</evidence>
<dbReference type="KEGG" id="mbr:MONBRDRAFT_29853"/>
<keyword evidence="4" id="KW-0349">Heme</keyword>
<dbReference type="PANTHER" id="PTHR10106:SF0">
    <property type="entry name" value="LD36721P"/>
    <property type="match status" value="1"/>
</dbReference>
<evidence type="ECO:0000256" key="11">
    <source>
        <dbReference type="SAM" id="Phobius"/>
    </source>
</evidence>
<evidence type="ECO:0000313" key="14">
    <source>
        <dbReference type="Proteomes" id="UP000001357"/>
    </source>
</evidence>
<dbReference type="AlphaFoldDB" id="A9VCB3"/>
<feature type="transmembrane region" description="Helical" evidence="11">
    <location>
        <begin position="151"/>
        <end position="177"/>
    </location>
</feature>
<proteinExistence type="predicted"/>
<dbReference type="GO" id="GO:0046872">
    <property type="term" value="F:metal ion binding"/>
    <property type="evidence" value="ECO:0007669"/>
    <property type="project" value="UniProtKB-KW"/>
</dbReference>
<evidence type="ECO:0000256" key="2">
    <source>
        <dbReference type="ARBA" id="ARBA00004141"/>
    </source>
</evidence>
<dbReference type="InterPro" id="IPR006593">
    <property type="entry name" value="Cyt_b561/ferric_Rdtase_TM"/>
</dbReference>
<feature type="transmembrane region" description="Helical" evidence="11">
    <location>
        <begin position="12"/>
        <end position="32"/>
    </location>
</feature>
<gene>
    <name evidence="13" type="ORF">MONBRDRAFT_29853</name>
</gene>
<dbReference type="Gene3D" id="1.20.120.1770">
    <property type="match status" value="1"/>
</dbReference>
<evidence type="ECO:0000256" key="3">
    <source>
        <dbReference type="ARBA" id="ARBA00022448"/>
    </source>
</evidence>
<keyword evidence="8 11" id="KW-1133">Transmembrane helix</keyword>
<keyword evidence="6" id="KW-0479">Metal-binding</keyword>
<name>A9VCB3_MONBE</name>
<dbReference type="PROSITE" id="PS50939">
    <property type="entry name" value="CYTOCHROME_B561"/>
    <property type="match status" value="1"/>
</dbReference>
<keyword evidence="9" id="KW-0408">Iron</keyword>
<dbReference type="GeneID" id="5895591"/>
<sequence>MVSQHEIDANSVGVGLSLTATVAVIVADVLLLGFGKARHESNGFLMRILYITYFILLAAMLRWDGALNQLCYPSGECVLAFNYHPLLLSVAWLFCIAESLSAYKTAPLVFAPRDLRKRYHAFMNLIALALGWVGAAVAFKNHAAGKKPHLASIHSWLGLATLMLLTFQFIYGAFVYFMSSNVNLKRSFLLTHKYLGAAAYVSACGVISLGISTYILNHSVYAENYTHRRRTALAAVVVVWAQAFHVIAGLVSSTIVVEVPKLDTNAEEEEARLINATEHPESLSE</sequence>
<evidence type="ECO:0000313" key="13">
    <source>
        <dbReference type="EMBL" id="EDQ84830.1"/>
    </source>
</evidence>
<evidence type="ECO:0000256" key="1">
    <source>
        <dbReference type="ARBA" id="ARBA00001970"/>
    </source>
</evidence>
<feature type="transmembrane region" description="Helical" evidence="11">
    <location>
        <begin position="121"/>
        <end position="139"/>
    </location>
</feature>
<feature type="transmembrane region" description="Helical" evidence="11">
    <location>
        <begin position="83"/>
        <end position="100"/>
    </location>
</feature>
<dbReference type="GO" id="GO:0016491">
    <property type="term" value="F:oxidoreductase activity"/>
    <property type="evidence" value="ECO:0000318"/>
    <property type="project" value="GO_Central"/>
</dbReference>
<dbReference type="SMART" id="SM00665">
    <property type="entry name" value="B561"/>
    <property type="match status" value="1"/>
</dbReference>